<name>A0A4S4MW94_9APHY</name>
<evidence type="ECO:0000313" key="3">
    <source>
        <dbReference type="Proteomes" id="UP000308730"/>
    </source>
</evidence>
<feature type="compositionally biased region" description="Low complexity" evidence="1">
    <location>
        <begin position="171"/>
        <end position="186"/>
    </location>
</feature>
<sequence>MSSSFSYLQHPREAFDLLSPLHLGPDPLPNFAPVNVGAPLPRRALKPVPLPDVDAVAMPGDHLFESVESLPLPQDPEPEQGGSELERRRKEVDEDEDERNAFAQHHRYEHESTHTASKVALAKAPFYSELDVQADAYGRRNRSRLDTRPQRLTYVDDSLNYNHLNLPTNHSSSSASASYLSSAGSSRRPQGRLSNTGPGLKRLPTWKATSGSGSAGGSEGSTKTQTQNEVYESVSCMPGCEGYSFEVRRGLRLLL</sequence>
<comment type="caution">
    <text evidence="2">The sequence shown here is derived from an EMBL/GenBank/DDBJ whole genome shotgun (WGS) entry which is preliminary data.</text>
</comment>
<keyword evidence="3" id="KW-1185">Reference proteome</keyword>
<dbReference type="Proteomes" id="UP000308730">
    <property type="component" value="Unassembled WGS sequence"/>
</dbReference>
<feature type="region of interest" description="Disordered" evidence="1">
    <location>
        <begin position="66"/>
        <end position="117"/>
    </location>
</feature>
<evidence type="ECO:0000313" key="2">
    <source>
        <dbReference type="EMBL" id="THH29551.1"/>
    </source>
</evidence>
<proteinExistence type="predicted"/>
<organism evidence="2 3">
    <name type="scientific">Antrodiella citrinella</name>
    <dbReference type="NCBI Taxonomy" id="2447956"/>
    <lineage>
        <taxon>Eukaryota</taxon>
        <taxon>Fungi</taxon>
        <taxon>Dikarya</taxon>
        <taxon>Basidiomycota</taxon>
        <taxon>Agaricomycotina</taxon>
        <taxon>Agaricomycetes</taxon>
        <taxon>Polyporales</taxon>
        <taxon>Steccherinaceae</taxon>
        <taxon>Antrodiella</taxon>
    </lineage>
</organism>
<reference evidence="2 3" key="1">
    <citation type="submission" date="2019-02" db="EMBL/GenBank/DDBJ databases">
        <title>Genome sequencing of the rare red list fungi Antrodiella citrinella (Flaviporus citrinellus).</title>
        <authorList>
            <person name="Buettner E."/>
            <person name="Kellner H."/>
        </authorList>
    </citation>
    <scope>NUCLEOTIDE SEQUENCE [LARGE SCALE GENOMIC DNA]</scope>
    <source>
        <strain evidence="2 3">DSM 108506</strain>
    </source>
</reference>
<gene>
    <name evidence="2" type="ORF">EUX98_g4638</name>
</gene>
<feature type="region of interest" description="Disordered" evidence="1">
    <location>
        <begin position="165"/>
        <end position="226"/>
    </location>
</feature>
<accession>A0A4S4MW94</accession>
<protein>
    <submittedName>
        <fullName evidence="2">Uncharacterized protein</fullName>
    </submittedName>
</protein>
<evidence type="ECO:0000256" key="1">
    <source>
        <dbReference type="SAM" id="MobiDB-lite"/>
    </source>
</evidence>
<dbReference type="AlphaFoldDB" id="A0A4S4MW94"/>
<dbReference type="EMBL" id="SGPM01000119">
    <property type="protein sequence ID" value="THH29551.1"/>
    <property type="molecule type" value="Genomic_DNA"/>
</dbReference>